<name>A0A6J7RT58_9ZZZZ</name>
<dbReference type="GO" id="GO:0008783">
    <property type="term" value="F:agmatinase activity"/>
    <property type="evidence" value="ECO:0007669"/>
    <property type="project" value="TreeGrafter"/>
</dbReference>
<dbReference type="NCBIfam" id="TIGR01230">
    <property type="entry name" value="agmatinase"/>
    <property type="match status" value="1"/>
</dbReference>
<evidence type="ECO:0000313" key="4">
    <source>
        <dbReference type="EMBL" id="CAB4337985.1"/>
    </source>
</evidence>
<dbReference type="InterPro" id="IPR005925">
    <property type="entry name" value="Agmatinase-rel"/>
</dbReference>
<evidence type="ECO:0000313" key="5">
    <source>
        <dbReference type="EMBL" id="CAB5031946.1"/>
    </source>
</evidence>
<proteinExistence type="inferred from homology"/>
<dbReference type="PIRSF" id="PIRSF036979">
    <property type="entry name" value="Arginase"/>
    <property type="match status" value="1"/>
</dbReference>
<reference evidence="5" key="1">
    <citation type="submission" date="2020-05" db="EMBL/GenBank/DDBJ databases">
        <authorList>
            <person name="Chiriac C."/>
            <person name="Salcher M."/>
            <person name="Ghai R."/>
            <person name="Kavagutti S V."/>
        </authorList>
    </citation>
    <scope>NUCLEOTIDE SEQUENCE</scope>
</reference>
<dbReference type="GO" id="GO:0046872">
    <property type="term" value="F:metal ion binding"/>
    <property type="evidence" value="ECO:0007669"/>
    <property type="project" value="UniProtKB-KW"/>
</dbReference>
<dbReference type="EMBL" id="CAESAO010000016">
    <property type="protein sequence ID" value="CAB4337985.1"/>
    <property type="molecule type" value="Genomic_DNA"/>
</dbReference>
<dbReference type="Pfam" id="PF00491">
    <property type="entry name" value="Arginase"/>
    <property type="match status" value="1"/>
</dbReference>
<dbReference type="EMBL" id="CAFBPX010000053">
    <property type="protein sequence ID" value="CAB5031946.1"/>
    <property type="molecule type" value="Genomic_DNA"/>
</dbReference>
<gene>
    <name evidence="4" type="ORF">UFOPK3522_00337</name>
    <name evidence="5" type="ORF">UFOPK4175_00419</name>
</gene>
<dbReference type="InterPro" id="IPR023696">
    <property type="entry name" value="Ureohydrolase_dom_sf"/>
</dbReference>
<dbReference type="PROSITE" id="PS51409">
    <property type="entry name" value="ARGINASE_2"/>
    <property type="match status" value="1"/>
</dbReference>
<dbReference type="AlphaFoldDB" id="A0A6J7RT58"/>
<dbReference type="Gene3D" id="3.40.800.10">
    <property type="entry name" value="Ureohydrolase domain"/>
    <property type="match status" value="1"/>
</dbReference>
<dbReference type="PANTHER" id="PTHR11358">
    <property type="entry name" value="ARGINASE/AGMATINASE"/>
    <property type="match status" value="1"/>
</dbReference>
<comment type="similarity">
    <text evidence="1">Belongs to the arginase family. Agmatinase subfamily.</text>
</comment>
<dbReference type="PANTHER" id="PTHR11358:SF26">
    <property type="entry name" value="GUANIDINO ACID HYDROLASE, MITOCHONDRIAL"/>
    <property type="match status" value="1"/>
</dbReference>
<accession>A0A6J7RT58</accession>
<sequence>MWTSLLHAGLIGSFMRLPHVPADAEALKSAGAKAAIYGIPFDATNISRTGANYGPRGIREVSCQFLSYNAMFDFDLIDALAPVDCGDCDVILANAERTFENAQADIGQILAAGALPVTLGGDHSISIPAVRAVREVNDDPGLILVDTHLDTAPDVGGELLNHCCPITRAVDAGFDPKKIALVGISGWMNPRTEIEYCREQGITVIWLEEIWEHGTAWAINKALEVAGASSDGHYLSFDVDSLDSAHAPGTCCPTPGGLTSREAIEIVRGVSANGLLGVDVVEAAPSLDATPATSLIAGRIAIEAMAFHAGAGK</sequence>
<protein>
    <submittedName>
        <fullName evidence="5">Unannotated protein</fullName>
    </submittedName>
</protein>
<keyword evidence="3" id="KW-0378">Hydrolase</keyword>
<dbReference type="SUPFAM" id="SSF52768">
    <property type="entry name" value="Arginase/deacetylase"/>
    <property type="match status" value="1"/>
</dbReference>
<dbReference type="CDD" id="cd09990">
    <property type="entry name" value="Agmatinase-like"/>
    <property type="match status" value="1"/>
</dbReference>
<evidence type="ECO:0000256" key="1">
    <source>
        <dbReference type="ARBA" id="ARBA00009227"/>
    </source>
</evidence>
<evidence type="ECO:0000256" key="2">
    <source>
        <dbReference type="ARBA" id="ARBA00022723"/>
    </source>
</evidence>
<dbReference type="GO" id="GO:0033389">
    <property type="term" value="P:putrescine biosynthetic process from arginine, via agmatine"/>
    <property type="evidence" value="ECO:0007669"/>
    <property type="project" value="TreeGrafter"/>
</dbReference>
<keyword evidence="2" id="KW-0479">Metal-binding</keyword>
<evidence type="ECO:0000256" key="3">
    <source>
        <dbReference type="ARBA" id="ARBA00022801"/>
    </source>
</evidence>
<organism evidence="5">
    <name type="scientific">freshwater metagenome</name>
    <dbReference type="NCBI Taxonomy" id="449393"/>
    <lineage>
        <taxon>unclassified sequences</taxon>
        <taxon>metagenomes</taxon>
        <taxon>ecological metagenomes</taxon>
    </lineage>
</organism>
<dbReference type="PRINTS" id="PR00116">
    <property type="entry name" value="ARGINASE"/>
</dbReference>
<dbReference type="InterPro" id="IPR006035">
    <property type="entry name" value="Ureohydrolase"/>
</dbReference>